<dbReference type="NCBIfam" id="TIGR00765">
    <property type="entry name" value="yihY_not_rbn"/>
    <property type="match status" value="1"/>
</dbReference>
<keyword evidence="3 7" id="KW-0812">Transmembrane</keyword>
<dbReference type="PANTHER" id="PTHR30213:SF0">
    <property type="entry name" value="UPF0761 MEMBRANE PROTEIN YIHY"/>
    <property type="match status" value="1"/>
</dbReference>
<dbReference type="PANTHER" id="PTHR30213">
    <property type="entry name" value="INNER MEMBRANE PROTEIN YHJD"/>
    <property type="match status" value="1"/>
</dbReference>
<comment type="caution">
    <text evidence="8">The sequence shown here is derived from an EMBL/GenBank/DDBJ whole genome shotgun (WGS) entry which is preliminary data.</text>
</comment>
<feature type="transmembrane region" description="Helical" evidence="7">
    <location>
        <begin position="200"/>
        <end position="220"/>
    </location>
</feature>
<evidence type="ECO:0000256" key="7">
    <source>
        <dbReference type="SAM" id="Phobius"/>
    </source>
</evidence>
<feature type="transmembrane region" description="Helical" evidence="7">
    <location>
        <begin position="267"/>
        <end position="288"/>
    </location>
</feature>
<feature type="transmembrane region" description="Helical" evidence="7">
    <location>
        <begin position="48"/>
        <end position="70"/>
    </location>
</feature>
<feature type="transmembrane region" description="Helical" evidence="7">
    <location>
        <begin position="154"/>
        <end position="180"/>
    </location>
</feature>
<dbReference type="InterPro" id="IPR017039">
    <property type="entry name" value="Virul_fac_BrkB"/>
</dbReference>
<feature type="transmembrane region" description="Helical" evidence="7">
    <location>
        <begin position="232"/>
        <end position="255"/>
    </location>
</feature>
<dbReference type="AlphaFoldDB" id="A0A417Z2F6"/>
<dbReference type="Pfam" id="PF03631">
    <property type="entry name" value="Virul_fac_BrkB"/>
    <property type="match status" value="1"/>
</dbReference>
<sequence length="531" mass="58716">MTDLPDTGVERPYGEPPVLDAKPDYKVAFKRTLAKFSQDQCTDLAAALTYYSIQAMVPAMIAGLSLLGLFGDGKKTTNSVITSIAAIAGTDESELGGIRNFIDGLQTSGGAGFAFFFGILLSLWSASGYVGAFARMQNRIYDVAEGRPVFKLRLWLYLVTIIQVILLVIAAMALVMTGPVAKEVGSLIGLGDTAVMVWDIAKWPFVVLIVMFIIGLMFWATPNVRRPFKQGVLNPGAVLAFFVWVIGSAAFAWYVSNMGNYGKYGQLATAIMVLLWLWITNLAMLFGAEFDAETLRTRQLKTGYPAEELILLPVRDESGIDKKAEKYDDLVEAAHQLRVDSGVPDEAVENMMPVVPAERSNERTTAAQNSSPEKQPVTPSTRTLEGAPKIAAATKDEAPDLSDDATVTKAQRRADAKPSRDAAAQAEHERAEVAADREQRRRRALAEGQHKRAVRERLAAQEAKVKAEQKKVEAERLKEAKKAEAERPLEEKWAEVESNRARYDHSNTREFRAVSAEREDRRRRWFEGKRG</sequence>
<name>A0A417Z2F6_9MICO</name>
<gene>
    <name evidence="8" type="ORF">D1832_11135</name>
</gene>
<evidence type="ECO:0000256" key="4">
    <source>
        <dbReference type="ARBA" id="ARBA00022989"/>
    </source>
</evidence>
<feature type="compositionally biased region" description="Polar residues" evidence="6">
    <location>
        <begin position="363"/>
        <end position="383"/>
    </location>
</feature>
<evidence type="ECO:0000256" key="2">
    <source>
        <dbReference type="ARBA" id="ARBA00022475"/>
    </source>
</evidence>
<protein>
    <submittedName>
        <fullName evidence="8">YihY family inner membrane protein</fullName>
    </submittedName>
</protein>
<evidence type="ECO:0000256" key="6">
    <source>
        <dbReference type="SAM" id="MobiDB-lite"/>
    </source>
</evidence>
<evidence type="ECO:0000256" key="1">
    <source>
        <dbReference type="ARBA" id="ARBA00004651"/>
    </source>
</evidence>
<comment type="subcellular location">
    <subcellularLocation>
        <location evidence="1">Cell membrane</location>
        <topology evidence="1">Multi-pass membrane protein</topology>
    </subcellularLocation>
</comment>
<keyword evidence="2" id="KW-1003">Cell membrane</keyword>
<evidence type="ECO:0000256" key="3">
    <source>
        <dbReference type="ARBA" id="ARBA00022692"/>
    </source>
</evidence>
<keyword evidence="4 7" id="KW-1133">Transmembrane helix</keyword>
<evidence type="ECO:0000313" key="9">
    <source>
        <dbReference type="Proteomes" id="UP000285376"/>
    </source>
</evidence>
<dbReference type="Proteomes" id="UP000285376">
    <property type="component" value="Unassembled WGS sequence"/>
</dbReference>
<feature type="compositionally biased region" description="Basic and acidic residues" evidence="6">
    <location>
        <begin position="412"/>
        <end position="490"/>
    </location>
</feature>
<evidence type="ECO:0000313" key="8">
    <source>
        <dbReference type="EMBL" id="RHW44801.1"/>
    </source>
</evidence>
<evidence type="ECO:0000256" key="5">
    <source>
        <dbReference type="ARBA" id="ARBA00023136"/>
    </source>
</evidence>
<organism evidence="8 9">
    <name type="scientific">Dermacoccus abyssi</name>
    <dbReference type="NCBI Taxonomy" id="322596"/>
    <lineage>
        <taxon>Bacteria</taxon>
        <taxon>Bacillati</taxon>
        <taxon>Actinomycetota</taxon>
        <taxon>Actinomycetes</taxon>
        <taxon>Micrococcales</taxon>
        <taxon>Dermacoccaceae</taxon>
        <taxon>Dermacoccus</taxon>
    </lineage>
</organism>
<reference evidence="8 9" key="1">
    <citation type="submission" date="2018-08" db="EMBL/GenBank/DDBJ databases">
        <title>Whole genome sequence analysis of Dermacoccus abyssi bacteria isolated from Deep Mariana trench Micromonospora spp reveals genes involved in the environmental adaptation and production of secondary metabolites.</title>
        <authorList>
            <person name="Abdel-Mageed W.M."/>
            <person name="Lehri B."/>
            <person name="Nouioui I."/>
            <person name="Goodfellow I."/>
            <person name="Jaspars M."/>
            <person name="Karlyshev A."/>
        </authorList>
    </citation>
    <scope>NUCLEOTIDE SEQUENCE [LARGE SCALE GENOMIC DNA]</scope>
    <source>
        <strain evidence="8 9">MT1.1</strain>
    </source>
</reference>
<dbReference type="RefSeq" id="WP_118914068.1">
    <property type="nucleotide sequence ID" value="NZ_CBCRVH010000004.1"/>
</dbReference>
<dbReference type="EMBL" id="QWLM01000013">
    <property type="protein sequence ID" value="RHW44801.1"/>
    <property type="molecule type" value="Genomic_DNA"/>
</dbReference>
<feature type="transmembrane region" description="Helical" evidence="7">
    <location>
        <begin position="113"/>
        <end position="134"/>
    </location>
</feature>
<feature type="region of interest" description="Disordered" evidence="6">
    <location>
        <begin position="353"/>
        <end position="490"/>
    </location>
</feature>
<accession>A0A417Z2F6</accession>
<dbReference type="GO" id="GO:0005886">
    <property type="term" value="C:plasma membrane"/>
    <property type="evidence" value="ECO:0007669"/>
    <property type="project" value="UniProtKB-SubCell"/>
</dbReference>
<keyword evidence="5 7" id="KW-0472">Membrane</keyword>
<proteinExistence type="predicted"/>